<organism evidence="6 7">
    <name type="scientific">Meloidogyne graminicola</name>
    <dbReference type="NCBI Taxonomy" id="189291"/>
    <lineage>
        <taxon>Eukaryota</taxon>
        <taxon>Metazoa</taxon>
        <taxon>Ecdysozoa</taxon>
        <taxon>Nematoda</taxon>
        <taxon>Chromadorea</taxon>
        <taxon>Rhabditida</taxon>
        <taxon>Tylenchina</taxon>
        <taxon>Tylenchomorpha</taxon>
        <taxon>Tylenchoidea</taxon>
        <taxon>Meloidogynidae</taxon>
        <taxon>Meloidogyninae</taxon>
        <taxon>Meloidogyne</taxon>
    </lineage>
</organism>
<sequence length="245" mass="27578">MSSSLPNNQSKTPLFKLDNEEKKDYGSAAAYVQEVNKWSQSFLNCIAYQQMISTFGPIPFLQQQQAVMFMQQQQALSQLAPRRATIRLNLTRIFRATGTPLIPQTIIIQQFELPSLLRRIAAEAIDAIILFIFKLLLVFSLVEADLMEIEQFENILSAHADLQTLIDVTQGLFSVELIYKLIAAVIEALCLTYGIGHIPNGCTPGKWLFGIRVISCLDVQPVVGSPERVAITSLSFIDFKRFFFN</sequence>
<evidence type="ECO:0000313" key="7">
    <source>
        <dbReference type="Proteomes" id="UP000605970"/>
    </source>
</evidence>
<dbReference type="InterPro" id="IPR010432">
    <property type="entry name" value="RDD"/>
</dbReference>
<evidence type="ECO:0000256" key="3">
    <source>
        <dbReference type="ARBA" id="ARBA00022989"/>
    </source>
</evidence>
<comment type="caution">
    <text evidence="6">The sequence shown here is derived from an EMBL/GenBank/DDBJ whole genome shotgun (WGS) entry which is preliminary data.</text>
</comment>
<dbReference type="GO" id="GO:0016020">
    <property type="term" value="C:membrane"/>
    <property type="evidence" value="ECO:0007669"/>
    <property type="project" value="UniProtKB-SubCell"/>
</dbReference>
<protein>
    <submittedName>
        <fullName evidence="6">RDD domain-containing protein</fullName>
    </submittedName>
</protein>
<evidence type="ECO:0000313" key="6">
    <source>
        <dbReference type="EMBL" id="KAF7639782.1"/>
    </source>
</evidence>
<dbReference type="EMBL" id="JABEBT010000003">
    <property type="protein sequence ID" value="KAF7639782.1"/>
    <property type="molecule type" value="Genomic_DNA"/>
</dbReference>
<evidence type="ECO:0000256" key="1">
    <source>
        <dbReference type="ARBA" id="ARBA00004141"/>
    </source>
</evidence>
<feature type="domain" description="RDD" evidence="5">
    <location>
        <begin position="114"/>
        <end position="220"/>
    </location>
</feature>
<dbReference type="Proteomes" id="UP000605970">
    <property type="component" value="Unassembled WGS sequence"/>
</dbReference>
<dbReference type="PANTHER" id="PTHR13659:SF5">
    <property type="entry name" value="PROTEIN FAM8A1"/>
    <property type="match status" value="1"/>
</dbReference>
<accession>A0A8T0A2J5</accession>
<keyword evidence="4" id="KW-0472">Membrane</keyword>
<dbReference type="OrthoDB" id="10061042at2759"/>
<keyword evidence="3" id="KW-1133">Transmembrane helix</keyword>
<evidence type="ECO:0000256" key="2">
    <source>
        <dbReference type="ARBA" id="ARBA00022692"/>
    </source>
</evidence>
<dbReference type="AlphaFoldDB" id="A0A8T0A2J5"/>
<gene>
    <name evidence="6" type="ORF">Mgra_00000702</name>
</gene>
<comment type="subcellular location">
    <subcellularLocation>
        <location evidence="1">Membrane</location>
        <topology evidence="1">Multi-pass membrane protein</topology>
    </subcellularLocation>
</comment>
<evidence type="ECO:0000256" key="4">
    <source>
        <dbReference type="ARBA" id="ARBA00023136"/>
    </source>
</evidence>
<name>A0A8T0A2J5_9BILA</name>
<proteinExistence type="predicted"/>
<dbReference type="InterPro" id="IPR039871">
    <property type="entry name" value="FAM8A1"/>
</dbReference>
<dbReference type="PANTHER" id="PTHR13659">
    <property type="entry name" value="AUTOSOMAL HIGHLY CONSERVED PROTEIN"/>
    <property type="match status" value="1"/>
</dbReference>
<keyword evidence="7" id="KW-1185">Reference proteome</keyword>
<dbReference type="Pfam" id="PF06271">
    <property type="entry name" value="RDD"/>
    <property type="match status" value="1"/>
</dbReference>
<evidence type="ECO:0000259" key="5">
    <source>
        <dbReference type="Pfam" id="PF06271"/>
    </source>
</evidence>
<keyword evidence="2" id="KW-0812">Transmembrane</keyword>
<reference evidence="6" key="1">
    <citation type="journal article" date="2020" name="Ecol. Evol.">
        <title>Genome structure and content of the rice root-knot nematode (Meloidogyne graminicola).</title>
        <authorList>
            <person name="Phan N.T."/>
            <person name="Danchin E.G.J."/>
            <person name="Klopp C."/>
            <person name="Perfus-Barbeoch L."/>
            <person name="Kozlowski D.K."/>
            <person name="Koutsovoulos G.D."/>
            <person name="Lopez-Roques C."/>
            <person name="Bouchez O."/>
            <person name="Zahm M."/>
            <person name="Besnard G."/>
            <person name="Bellafiore S."/>
        </authorList>
    </citation>
    <scope>NUCLEOTIDE SEQUENCE</scope>
    <source>
        <strain evidence="6">VN-18</strain>
    </source>
</reference>